<evidence type="ECO:0008006" key="4">
    <source>
        <dbReference type="Google" id="ProtNLM"/>
    </source>
</evidence>
<dbReference type="InterPro" id="IPR038332">
    <property type="entry name" value="PPE_sf"/>
</dbReference>
<feature type="region of interest" description="Disordered" evidence="1">
    <location>
        <begin position="1"/>
        <end position="20"/>
    </location>
</feature>
<keyword evidence="3" id="KW-1185">Reference proteome</keyword>
<organism evidence="2 3">
    <name type="scientific">Actinomadura napierensis</name>
    <dbReference type="NCBI Taxonomy" id="267854"/>
    <lineage>
        <taxon>Bacteria</taxon>
        <taxon>Bacillati</taxon>
        <taxon>Actinomycetota</taxon>
        <taxon>Actinomycetes</taxon>
        <taxon>Streptosporangiales</taxon>
        <taxon>Thermomonosporaceae</taxon>
        <taxon>Actinomadura</taxon>
    </lineage>
</organism>
<dbReference type="EMBL" id="BAAAMR010000094">
    <property type="protein sequence ID" value="GAA2160920.1"/>
    <property type="molecule type" value="Genomic_DNA"/>
</dbReference>
<protein>
    <recommendedName>
        <fullName evidence="4">PPE domain-containing protein</fullName>
    </recommendedName>
</protein>
<feature type="compositionally biased region" description="Polar residues" evidence="1">
    <location>
        <begin position="239"/>
        <end position="257"/>
    </location>
</feature>
<feature type="compositionally biased region" description="Low complexity" evidence="1">
    <location>
        <begin position="207"/>
        <end position="223"/>
    </location>
</feature>
<evidence type="ECO:0000256" key="1">
    <source>
        <dbReference type="SAM" id="MobiDB-lite"/>
    </source>
</evidence>
<comment type="caution">
    <text evidence="2">The sequence shown here is derived from an EMBL/GenBank/DDBJ whole genome shotgun (WGS) entry which is preliminary data.</text>
</comment>
<dbReference type="Gene3D" id="1.20.1260.20">
    <property type="entry name" value="PPE superfamily"/>
    <property type="match status" value="1"/>
</dbReference>
<evidence type="ECO:0000313" key="3">
    <source>
        <dbReference type="Proteomes" id="UP001501020"/>
    </source>
</evidence>
<evidence type="ECO:0000313" key="2">
    <source>
        <dbReference type="EMBL" id="GAA2160920.1"/>
    </source>
</evidence>
<sequence>MTNDYVYPMRDGAPGGSPGRYDRTAIVQYLRSSDPGAVTDAGEAYLRFAGAYEKLTARLAQIGHDLNDAWTGTDASAAQEQMRDLWASSHTIGAASRDFGTAVERHGSEYLAWYKAKMPQPKDDAEARSWMQGANERITETWSAIPPSISTSLSAIRIGHGPRINPVPAGGPDGSGVRGSTGGPEGTVGGVVPGPSGTGGPGGPGAPGNASPSSSGGTPGDPALMAPPGGPDSGALPGSTPSSPGVGQNPEPGTNLSGVHPPGTGDPNGGGTVVPGDPASPSTSPLAPVTGPGRAGPGASVPGLPGFVPPRPGEAGLPDGAAIGAPKGGYSFKGGTLPEAEGLGGNGSPGSGRIRDGVIGRGRVGPAAAQADPLPEAGTARSGPAAMGPMTGGTGSAQRDRERERRSWAGEDPGVWDDDIETSPSVLGTARKRPEED</sequence>
<dbReference type="Proteomes" id="UP001501020">
    <property type="component" value="Unassembled WGS sequence"/>
</dbReference>
<reference evidence="2 3" key="1">
    <citation type="journal article" date="2019" name="Int. J. Syst. Evol. Microbiol.">
        <title>The Global Catalogue of Microorganisms (GCM) 10K type strain sequencing project: providing services to taxonomists for standard genome sequencing and annotation.</title>
        <authorList>
            <consortium name="The Broad Institute Genomics Platform"/>
            <consortium name="The Broad Institute Genome Sequencing Center for Infectious Disease"/>
            <person name="Wu L."/>
            <person name="Ma J."/>
        </authorList>
    </citation>
    <scope>NUCLEOTIDE SEQUENCE [LARGE SCALE GENOMIC DNA]</scope>
    <source>
        <strain evidence="2 3">JCM 13850</strain>
    </source>
</reference>
<accession>A0ABN3AED0</accession>
<feature type="region of interest" description="Disordered" evidence="1">
    <location>
        <begin position="160"/>
        <end position="437"/>
    </location>
</feature>
<proteinExistence type="predicted"/>
<dbReference type="SUPFAM" id="SSF140453">
    <property type="entry name" value="EsxAB dimer-like"/>
    <property type="match status" value="1"/>
</dbReference>
<name>A0ABN3AED0_9ACTN</name>
<feature type="compositionally biased region" description="Gly residues" evidence="1">
    <location>
        <begin position="171"/>
        <end position="206"/>
    </location>
</feature>
<dbReference type="InterPro" id="IPR036689">
    <property type="entry name" value="ESAT-6-like_sf"/>
</dbReference>
<feature type="compositionally biased region" description="Basic and acidic residues" evidence="1">
    <location>
        <begin position="398"/>
        <end position="409"/>
    </location>
</feature>
<gene>
    <name evidence="2" type="ORF">GCM10009727_74570</name>
</gene>